<dbReference type="KEGG" id="acan:ACA1_078520"/>
<protein>
    <submittedName>
        <fullName evidence="3">START domain containing protein</fullName>
    </submittedName>
</protein>
<dbReference type="InterPro" id="IPR051213">
    <property type="entry name" value="START_lipid_transfer"/>
</dbReference>
<dbReference type="PANTHER" id="PTHR19308">
    <property type="entry name" value="PHOSPHATIDYLCHOLINE TRANSFER PROTEIN"/>
    <property type="match status" value="1"/>
</dbReference>
<evidence type="ECO:0000313" key="4">
    <source>
        <dbReference type="Proteomes" id="UP000011083"/>
    </source>
</evidence>
<feature type="region of interest" description="Disordered" evidence="1">
    <location>
        <begin position="82"/>
        <end position="107"/>
    </location>
</feature>
<reference evidence="3 4" key="1">
    <citation type="journal article" date="2013" name="Genome Biol.">
        <title>Genome of Acanthamoeba castellanii highlights extensive lateral gene transfer and early evolution of tyrosine kinase signaling.</title>
        <authorList>
            <person name="Clarke M."/>
            <person name="Lohan A.J."/>
            <person name="Liu B."/>
            <person name="Lagkouvardos I."/>
            <person name="Roy S."/>
            <person name="Zafar N."/>
            <person name="Bertelli C."/>
            <person name="Schilde C."/>
            <person name="Kianianmomeni A."/>
            <person name="Burglin T.R."/>
            <person name="Frech C."/>
            <person name="Turcotte B."/>
            <person name="Kopec K.O."/>
            <person name="Synnott J.M."/>
            <person name="Choo C."/>
            <person name="Paponov I."/>
            <person name="Finkler A."/>
            <person name="Soon Heng Tan C."/>
            <person name="Hutchins A.P."/>
            <person name="Weinmeier T."/>
            <person name="Rattei T."/>
            <person name="Chu J.S."/>
            <person name="Gimenez G."/>
            <person name="Irimia M."/>
            <person name="Rigden D.J."/>
            <person name="Fitzpatrick D.A."/>
            <person name="Lorenzo-Morales J."/>
            <person name="Bateman A."/>
            <person name="Chiu C.H."/>
            <person name="Tang P."/>
            <person name="Hegemann P."/>
            <person name="Fromm H."/>
            <person name="Raoult D."/>
            <person name="Greub G."/>
            <person name="Miranda-Saavedra D."/>
            <person name="Chen N."/>
            <person name="Nash P."/>
            <person name="Ginger M.L."/>
            <person name="Horn M."/>
            <person name="Schaap P."/>
            <person name="Caler L."/>
            <person name="Loftus B."/>
        </authorList>
    </citation>
    <scope>NUCLEOTIDE SEQUENCE [LARGE SCALE GENOMIC DNA]</scope>
    <source>
        <strain evidence="3 4">Neff</strain>
    </source>
</reference>
<dbReference type="VEuPathDB" id="AmoebaDB:ACA1_078520"/>
<dbReference type="GeneID" id="14916479"/>
<dbReference type="OrthoDB" id="24906at2759"/>
<dbReference type="Proteomes" id="UP000011083">
    <property type="component" value="Unassembled WGS sequence"/>
</dbReference>
<organism evidence="3 4">
    <name type="scientific">Acanthamoeba castellanii (strain ATCC 30010 / Neff)</name>
    <dbReference type="NCBI Taxonomy" id="1257118"/>
    <lineage>
        <taxon>Eukaryota</taxon>
        <taxon>Amoebozoa</taxon>
        <taxon>Discosea</taxon>
        <taxon>Longamoebia</taxon>
        <taxon>Centramoebida</taxon>
        <taxon>Acanthamoebidae</taxon>
        <taxon>Acanthamoeba</taxon>
    </lineage>
</organism>
<dbReference type="PANTHER" id="PTHR19308:SF14">
    <property type="entry name" value="START DOMAIN-CONTAINING PROTEIN"/>
    <property type="match status" value="1"/>
</dbReference>
<dbReference type="InterPro" id="IPR023393">
    <property type="entry name" value="START-like_dom_sf"/>
</dbReference>
<dbReference type="CDD" id="cd00177">
    <property type="entry name" value="START"/>
    <property type="match status" value="1"/>
</dbReference>
<dbReference type="SUPFAM" id="SSF55961">
    <property type="entry name" value="Bet v1-like"/>
    <property type="match status" value="1"/>
</dbReference>
<dbReference type="GO" id="GO:0008289">
    <property type="term" value="F:lipid binding"/>
    <property type="evidence" value="ECO:0007669"/>
    <property type="project" value="InterPro"/>
</dbReference>
<dbReference type="GO" id="GO:0005737">
    <property type="term" value="C:cytoplasm"/>
    <property type="evidence" value="ECO:0007669"/>
    <property type="project" value="UniProtKB-ARBA"/>
</dbReference>
<feature type="compositionally biased region" description="Acidic residues" evidence="1">
    <location>
        <begin position="90"/>
        <end position="103"/>
    </location>
</feature>
<evidence type="ECO:0000259" key="2">
    <source>
        <dbReference type="PROSITE" id="PS50848"/>
    </source>
</evidence>
<sequence length="262" mass="30408">MEAVDPEVYGEAEQRERWVDADLRRIAGDVEEGGGFEWKPHAVGRNRRDQCFVHKAKGDPVWWIKVVGEVFADEAEVKDEVAKKTNTKEVDDDDEENEENEDEVQPHPLLRNVDNLLDEGLHVRQHEWHQLYVDGRIFERVDDQAELCYFQYASPIFFVSGRDTCYIKMRRDLDDGGFILSYRSIRHDDCPPHKDYVRLEFEGAHMITPLKDRKGFTYTYIQHADAKGRLPKAMANGPQADVMLKEIEGVRKAIRNPLLGRP</sequence>
<proteinExistence type="predicted"/>
<dbReference type="RefSeq" id="XP_004337803.1">
    <property type="nucleotide sequence ID" value="XM_004337755.1"/>
</dbReference>
<keyword evidence="4" id="KW-1185">Reference proteome</keyword>
<evidence type="ECO:0000256" key="1">
    <source>
        <dbReference type="SAM" id="MobiDB-lite"/>
    </source>
</evidence>
<gene>
    <name evidence="3" type="ORF">ACA1_078520</name>
</gene>
<feature type="domain" description="START" evidence="2">
    <location>
        <begin position="1"/>
        <end position="259"/>
    </location>
</feature>
<dbReference type="PROSITE" id="PS50848">
    <property type="entry name" value="START"/>
    <property type="match status" value="1"/>
</dbReference>
<evidence type="ECO:0000313" key="3">
    <source>
        <dbReference type="EMBL" id="ELR15790.1"/>
    </source>
</evidence>
<dbReference type="InterPro" id="IPR002913">
    <property type="entry name" value="START_lipid-bd_dom"/>
</dbReference>
<accession>L8GS27</accession>
<dbReference type="Pfam" id="PF01852">
    <property type="entry name" value="START"/>
    <property type="match status" value="1"/>
</dbReference>
<dbReference type="AlphaFoldDB" id="L8GS27"/>
<name>L8GS27_ACACF</name>
<dbReference type="EMBL" id="KB008022">
    <property type="protein sequence ID" value="ELR15790.1"/>
    <property type="molecule type" value="Genomic_DNA"/>
</dbReference>
<dbReference type="Gene3D" id="3.30.530.20">
    <property type="match status" value="1"/>
</dbReference>